<evidence type="ECO:0000256" key="7">
    <source>
        <dbReference type="ARBA" id="ARBA00023136"/>
    </source>
</evidence>
<dbReference type="InterPro" id="IPR004776">
    <property type="entry name" value="Mem_transp_PIN-like"/>
</dbReference>
<evidence type="ECO:0000256" key="6">
    <source>
        <dbReference type="ARBA" id="ARBA00022989"/>
    </source>
</evidence>
<feature type="transmembrane region" description="Helical" evidence="8">
    <location>
        <begin position="79"/>
        <end position="99"/>
    </location>
</feature>
<proteinExistence type="inferred from homology"/>
<dbReference type="Pfam" id="PF03547">
    <property type="entry name" value="Mem_trans"/>
    <property type="match status" value="1"/>
</dbReference>
<dbReference type="PANTHER" id="PTHR36838">
    <property type="entry name" value="AUXIN EFFLUX CARRIER FAMILY PROTEIN"/>
    <property type="match status" value="1"/>
</dbReference>
<reference evidence="9" key="1">
    <citation type="submission" date="2019-08" db="EMBL/GenBank/DDBJ databases">
        <authorList>
            <person name="Kucharzyk K."/>
            <person name="Murdoch R.W."/>
            <person name="Higgins S."/>
            <person name="Loffler F."/>
        </authorList>
    </citation>
    <scope>NUCLEOTIDE SEQUENCE</scope>
</reference>
<accession>A0A645E723</accession>
<gene>
    <name evidence="9" type="ORF">SDC9_144468</name>
</gene>
<keyword evidence="6 8" id="KW-1133">Transmembrane helix</keyword>
<keyword evidence="3" id="KW-0813">Transport</keyword>
<dbReference type="GO" id="GO:0055085">
    <property type="term" value="P:transmembrane transport"/>
    <property type="evidence" value="ECO:0007669"/>
    <property type="project" value="InterPro"/>
</dbReference>
<evidence type="ECO:0000256" key="5">
    <source>
        <dbReference type="ARBA" id="ARBA00022692"/>
    </source>
</evidence>
<keyword evidence="7 8" id="KW-0472">Membrane</keyword>
<evidence type="ECO:0000313" key="9">
    <source>
        <dbReference type="EMBL" id="MPM97295.1"/>
    </source>
</evidence>
<dbReference type="EMBL" id="VSSQ01043590">
    <property type="protein sequence ID" value="MPM97295.1"/>
    <property type="molecule type" value="Genomic_DNA"/>
</dbReference>
<organism evidence="9">
    <name type="scientific">bioreactor metagenome</name>
    <dbReference type="NCBI Taxonomy" id="1076179"/>
    <lineage>
        <taxon>unclassified sequences</taxon>
        <taxon>metagenomes</taxon>
        <taxon>ecological metagenomes</taxon>
    </lineage>
</organism>
<evidence type="ECO:0000256" key="1">
    <source>
        <dbReference type="ARBA" id="ARBA00004651"/>
    </source>
</evidence>
<protein>
    <recommendedName>
        <fullName evidence="10">Transporter YfdV</fullName>
    </recommendedName>
</protein>
<comment type="subcellular location">
    <subcellularLocation>
        <location evidence="1">Cell membrane</location>
        <topology evidence="1">Multi-pass membrane protein</topology>
    </subcellularLocation>
</comment>
<feature type="transmembrane region" description="Helical" evidence="8">
    <location>
        <begin position="53"/>
        <end position="73"/>
    </location>
</feature>
<sequence length="103" mass="11261">MIIIGVIISDVKIKEYIKDWTIYYGIATKLILIPSIIYLISLLALATSKAVNTVIIMTAMPASAMTSILAETFDKEKDYAAVIVSVTTLLSLITVTILLKIIL</sequence>
<keyword evidence="5 8" id="KW-0812">Transmembrane</keyword>
<evidence type="ECO:0000256" key="2">
    <source>
        <dbReference type="ARBA" id="ARBA00010145"/>
    </source>
</evidence>
<evidence type="ECO:0008006" key="10">
    <source>
        <dbReference type="Google" id="ProtNLM"/>
    </source>
</evidence>
<evidence type="ECO:0000256" key="3">
    <source>
        <dbReference type="ARBA" id="ARBA00022448"/>
    </source>
</evidence>
<name>A0A645E723_9ZZZZ</name>
<comment type="caution">
    <text evidence="9">The sequence shown here is derived from an EMBL/GenBank/DDBJ whole genome shotgun (WGS) entry which is preliminary data.</text>
</comment>
<dbReference type="InterPro" id="IPR038770">
    <property type="entry name" value="Na+/solute_symporter_sf"/>
</dbReference>
<keyword evidence="4" id="KW-1003">Cell membrane</keyword>
<evidence type="ECO:0000256" key="4">
    <source>
        <dbReference type="ARBA" id="ARBA00022475"/>
    </source>
</evidence>
<dbReference type="PANTHER" id="PTHR36838:SF1">
    <property type="entry name" value="SLR1864 PROTEIN"/>
    <property type="match status" value="1"/>
</dbReference>
<comment type="similarity">
    <text evidence="2">Belongs to the auxin efflux carrier (TC 2.A.69) family.</text>
</comment>
<feature type="transmembrane region" description="Helical" evidence="8">
    <location>
        <begin position="22"/>
        <end position="46"/>
    </location>
</feature>
<evidence type="ECO:0000256" key="8">
    <source>
        <dbReference type="SAM" id="Phobius"/>
    </source>
</evidence>
<dbReference type="AlphaFoldDB" id="A0A645E723"/>
<dbReference type="GO" id="GO:0005886">
    <property type="term" value="C:plasma membrane"/>
    <property type="evidence" value="ECO:0007669"/>
    <property type="project" value="UniProtKB-SubCell"/>
</dbReference>
<dbReference type="Gene3D" id="1.20.1530.20">
    <property type="match status" value="1"/>
</dbReference>